<sequence>MKQEYFEILISALKIILMLITIFIVPKLKALIEQNTTAKQRQELINFANIAIKIAEEYYKDKNKGKEKKDFVIEWLNKSGIKATDEQINNIIDMIVAWYNANGWNKTISKEVI</sequence>
<keyword evidence="1" id="KW-0472">Membrane</keyword>
<dbReference type="Pfam" id="PF09682">
    <property type="entry name" value="Phage_holin_6_1"/>
    <property type="match status" value="1"/>
</dbReference>
<dbReference type="HOGENOM" id="CLU_161345_2_0_9"/>
<organism evidence="2 3">
    <name type="scientific">Peptoanaerobacter stomatis</name>
    <dbReference type="NCBI Taxonomy" id="796937"/>
    <lineage>
        <taxon>Bacteria</taxon>
        <taxon>Bacillati</taxon>
        <taxon>Bacillota</taxon>
        <taxon>Clostridia</taxon>
        <taxon>Peptostreptococcales</taxon>
        <taxon>Filifactoraceae</taxon>
        <taxon>Peptoanaerobacter</taxon>
    </lineage>
</organism>
<dbReference type="Proteomes" id="UP000017818">
    <property type="component" value="Unassembled WGS sequence"/>
</dbReference>
<keyword evidence="1" id="KW-1133">Transmembrane helix</keyword>
<protein>
    <recommendedName>
        <fullName evidence="4">Phage holin, LL-H family</fullName>
    </recommendedName>
</protein>
<evidence type="ECO:0000313" key="3">
    <source>
        <dbReference type="Proteomes" id="UP000017818"/>
    </source>
</evidence>
<dbReference type="EMBL" id="AFZF02000009">
    <property type="protein sequence ID" value="EHL18474.1"/>
    <property type="molecule type" value="Genomic_DNA"/>
</dbReference>
<dbReference type="RefSeq" id="WP_009527685.1">
    <property type="nucleotide sequence ID" value="NZ_JH815225.1"/>
</dbReference>
<gene>
    <name evidence="2" type="ORF">HMPREF9630_00199</name>
</gene>
<evidence type="ECO:0000256" key="1">
    <source>
        <dbReference type="SAM" id="Phobius"/>
    </source>
</evidence>
<reference evidence="2 3" key="1">
    <citation type="submission" date="2012-05" db="EMBL/GenBank/DDBJ databases">
        <title>The Genome Sequence of Eubacteriaceae bacterium CM2.</title>
        <authorList>
            <consortium name="The Broad Institute Genome Sequencing Platform"/>
            <person name="Earl A."/>
            <person name="Ward D."/>
            <person name="Feldgarden M."/>
            <person name="Gevers D."/>
            <person name="Sizova M."/>
            <person name="Hazen A."/>
            <person name="Epstein S."/>
            <person name="Walker B."/>
            <person name="Young S.K."/>
            <person name="Zeng Q."/>
            <person name="Gargeya S."/>
            <person name="Fitzgerald M."/>
            <person name="Haas B."/>
            <person name="Abouelleil A."/>
            <person name="Alvarado L."/>
            <person name="Arachchi H.M."/>
            <person name="Berlin A."/>
            <person name="Chapman S.B."/>
            <person name="Goldberg J."/>
            <person name="Griggs A."/>
            <person name="Gujja S."/>
            <person name="Hansen M."/>
            <person name="Howarth C."/>
            <person name="Imamovic A."/>
            <person name="Larimer J."/>
            <person name="McCowen C."/>
            <person name="Montmayeur A."/>
            <person name="Murphy C."/>
            <person name="Neiman D."/>
            <person name="Pearson M."/>
            <person name="Priest M."/>
            <person name="Roberts A."/>
            <person name="Saif S."/>
            <person name="Shea T."/>
            <person name="Sisk P."/>
            <person name="Sykes S."/>
            <person name="Wortman J."/>
            <person name="Nusbaum C."/>
            <person name="Birren B."/>
        </authorList>
    </citation>
    <scope>NUCLEOTIDE SEQUENCE [LARGE SCALE GENOMIC DNA]</scope>
    <source>
        <strain evidence="2 3">CM2</strain>
    </source>
</reference>
<name>V9HV75_9FIRM</name>
<feature type="transmembrane region" description="Helical" evidence="1">
    <location>
        <begin position="6"/>
        <end position="25"/>
    </location>
</feature>
<evidence type="ECO:0000313" key="2">
    <source>
        <dbReference type="EMBL" id="EHL18474.1"/>
    </source>
</evidence>
<proteinExistence type="predicted"/>
<evidence type="ECO:0008006" key="4">
    <source>
        <dbReference type="Google" id="ProtNLM"/>
    </source>
</evidence>
<dbReference type="OrthoDB" id="1699125at2"/>
<dbReference type="InterPro" id="IPR010026">
    <property type="entry name" value="Phage_holin_LL-H"/>
</dbReference>
<dbReference type="AlphaFoldDB" id="V9HV75"/>
<comment type="caution">
    <text evidence="2">The sequence shown here is derived from an EMBL/GenBank/DDBJ whole genome shotgun (WGS) entry which is preliminary data.</text>
</comment>
<accession>V9HV75</accession>
<keyword evidence="1" id="KW-0812">Transmembrane</keyword>